<evidence type="ECO:0000313" key="2">
    <source>
        <dbReference type="EMBL" id="KAH3734250.1"/>
    </source>
</evidence>
<gene>
    <name evidence="2" type="ORF">DPMN_040689</name>
</gene>
<keyword evidence="3" id="KW-1185">Reference proteome</keyword>
<dbReference type="AlphaFoldDB" id="A0A9D4CWI7"/>
<reference evidence="2" key="1">
    <citation type="journal article" date="2019" name="bioRxiv">
        <title>The Genome of the Zebra Mussel, Dreissena polymorpha: A Resource for Invasive Species Research.</title>
        <authorList>
            <person name="McCartney M.A."/>
            <person name="Auch B."/>
            <person name="Kono T."/>
            <person name="Mallez S."/>
            <person name="Zhang Y."/>
            <person name="Obille A."/>
            <person name="Becker A."/>
            <person name="Abrahante J.E."/>
            <person name="Garbe J."/>
            <person name="Badalamenti J.P."/>
            <person name="Herman A."/>
            <person name="Mangelson H."/>
            <person name="Liachko I."/>
            <person name="Sullivan S."/>
            <person name="Sone E.D."/>
            <person name="Koren S."/>
            <person name="Silverstein K.A.T."/>
            <person name="Beckman K.B."/>
            <person name="Gohl D.M."/>
        </authorList>
    </citation>
    <scope>NUCLEOTIDE SEQUENCE</scope>
    <source>
        <strain evidence="2">Duluth1</strain>
        <tissue evidence="2">Whole animal</tissue>
    </source>
</reference>
<evidence type="ECO:0000256" key="1">
    <source>
        <dbReference type="SAM" id="MobiDB-lite"/>
    </source>
</evidence>
<dbReference type="Proteomes" id="UP000828390">
    <property type="component" value="Unassembled WGS sequence"/>
</dbReference>
<reference evidence="2" key="2">
    <citation type="submission" date="2020-11" db="EMBL/GenBank/DDBJ databases">
        <authorList>
            <person name="McCartney M.A."/>
            <person name="Auch B."/>
            <person name="Kono T."/>
            <person name="Mallez S."/>
            <person name="Becker A."/>
            <person name="Gohl D.M."/>
            <person name="Silverstein K.A.T."/>
            <person name="Koren S."/>
            <person name="Bechman K.B."/>
            <person name="Herman A."/>
            <person name="Abrahante J.E."/>
            <person name="Garbe J."/>
        </authorList>
    </citation>
    <scope>NUCLEOTIDE SEQUENCE</scope>
    <source>
        <strain evidence="2">Duluth1</strain>
        <tissue evidence="2">Whole animal</tissue>
    </source>
</reference>
<evidence type="ECO:0000313" key="3">
    <source>
        <dbReference type="Proteomes" id="UP000828390"/>
    </source>
</evidence>
<accession>A0A9D4CWI7</accession>
<protein>
    <submittedName>
        <fullName evidence="2">Uncharacterized protein</fullName>
    </submittedName>
</protein>
<dbReference type="EMBL" id="JAIWYP010000011">
    <property type="protein sequence ID" value="KAH3734250.1"/>
    <property type="molecule type" value="Genomic_DNA"/>
</dbReference>
<sequence>MAEGGIEHSMSDTESVPRHSSLYSDHSWNYVEKTSVEVCNIMTHLGYGEEIRRRRILKFRETDSIVNSKVYHNLITTAGS</sequence>
<feature type="region of interest" description="Disordered" evidence="1">
    <location>
        <begin position="1"/>
        <end position="21"/>
    </location>
</feature>
<feature type="compositionally biased region" description="Basic and acidic residues" evidence="1">
    <location>
        <begin position="1"/>
        <end position="17"/>
    </location>
</feature>
<comment type="caution">
    <text evidence="2">The sequence shown here is derived from an EMBL/GenBank/DDBJ whole genome shotgun (WGS) entry which is preliminary data.</text>
</comment>
<organism evidence="2 3">
    <name type="scientific">Dreissena polymorpha</name>
    <name type="common">Zebra mussel</name>
    <name type="synonym">Mytilus polymorpha</name>
    <dbReference type="NCBI Taxonomy" id="45954"/>
    <lineage>
        <taxon>Eukaryota</taxon>
        <taxon>Metazoa</taxon>
        <taxon>Spiralia</taxon>
        <taxon>Lophotrochozoa</taxon>
        <taxon>Mollusca</taxon>
        <taxon>Bivalvia</taxon>
        <taxon>Autobranchia</taxon>
        <taxon>Heteroconchia</taxon>
        <taxon>Euheterodonta</taxon>
        <taxon>Imparidentia</taxon>
        <taxon>Neoheterodontei</taxon>
        <taxon>Myida</taxon>
        <taxon>Dreissenoidea</taxon>
        <taxon>Dreissenidae</taxon>
        <taxon>Dreissena</taxon>
    </lineage>
</organism>
<proteinExistence type="predicted"/>
<name>A0A9D4CWI7_DREPO</name>